<dbReference type="Proteomes" id="UP000183275">
    <property type="component" value="Unassembled WGS sequence"/>
</dbReference>
<feature type="compositionally biased region" description="Gly residues" evidence="1">
    <location>
        <begin position="261"/>
        <end position="270"/>
    </location>
</feature>
<feature type="region of interest" description="Disordered" evidence="1">
    <location>
        <begin position="82"/>
        <end position="102"/>
    </location>
</feature>
<evidence type="ECO:0000256" key="1">
    <source>
        <dbReference type="SAM" id="MobiDB-lite"/>
    </source>
</evidence>
<keyword evidence="3" id="KW-1185">Reference proteome</keyword>
<dbReference type="Pfam" id="PF24414">
    <property type="entry name" value="DUF7547"/>
    <property type="match status" value="1"/>
</dbReference>
<dbReference type="eggNOG" id="arCOG06243">
    <property type="taxonomic scope" value="Archaea"/>
</dbReference>
<dbReference type="EMBL" id="FOIS01000002">
    <property type="protein sequence ID" value="SEV95546.1"/>
    <property type="molecule type" value="Genomic_DNA"/>
</dbReference>
<accession>A0A1I0N3E4</accession>
<evidence type="ECO:0000313" key="3">
    <source>
        <dbReference type="Proteomes" id="UP000183275"/>
    </source>
</evidence>
<protein>
    <submittedName>
        <fullName evidence="2">Uncharacterized protein</fullName>
    </submittedName>
</protein>
<reference evidence="3" key="1">
    <citation type="submission" date="2016-10" db="EMBL/GenBank/DDBJ databases">
        <authorList>
            <person name="Varghese N."/>
        </authorList>
    </citation>
    <scope>NUCLEOTIDE SEQUENCE [LARGE SCALE GENOMIC DNA]</scope>
    <source>
        <strain evidence="3">CGMCC 1.12284</strain>
    </source>
</reference>
<dbReference type="AlphaFoldDB" id="A0A1I0N3E4"/>
<organism evidence="2 3">
    <name type="scientific">Natrinema salifodinae</name>
    <dbReference type="NCBI Taxonomy" id="1202768"/>
    <lineage>
        <taxon>Archaea</taxon>
        <taxon>Methanobacteriati</taxon>
        <taxon>Methanobacteriota</taxon>
        <taxon>Stenosarchaea group</taxon>
        <taxon>Halobacteria</taxon>
        <taxon>Halobacteriales</taxon>
        <taxon>Natrialbaceae</taxon>
        <taxon>Natrinema</taxon>
    </lineage>
</organism>
<dbReference type="RefSeq" id="WP_074854657.1">
    <property type="nucleotide sequence ID" value="NZ_FOIS01000002.1"/>
</dbReference>
<dbReference type="OrthoDB" id="157587at2157"/>
<sequence>MADDRDDELADAVRDLARTIDELRRELDGQETRRRPPLRPPTPRELLRFTDEVALPAVLAVLETSVRALEAFQRALRIARTEREARERTTAAADATGERASELRETTLAQLETVLSELQRAATEGGLPADDRARDLLSEARELRDDVDRRLRDATDRETGTRSTATDRSAAAGDDPVEIDIEDGAPPDSDTDAATGADDDTDPDPSVDVDAELETLRDRYGPDEDTAEDEPGDSSERTGDDDDDSNDGGDGDDEPGSTGSETGGTGSGPR</sequence>
<feature type="compositionally biased region" description="Low complexity" evidence="1">
    <location>
        <begin position="161"/>
        <end position="174"/>
    </location>
</feature>
<feature type="region of interest" description="Disordered" evidence="1">
    <location>
        <begin position="148"/>
        <end position="270"/>
    </location>
</feature>
<name>A0A1I0N3E4_9EURY</name>
<feature type="compositionally biased region" description="Acidic residues" evidence="1">
    <location>
        <begin position="223"/>
        <end position="255"/>
    </location>
</feature>
<proteinExistence type="predicted"/>
<feature type="compositionally biased region" description="Basic and acidic residues" evidence="1">
    <location>
        <begin position="148"/>
        <end position="160"/>
    </location>
</feature>
<evidence type="ECO:0000313" key="2">
    <source>
        <dbReference type="EMBL" id="SEV95546.1"/>
    </source>
</evidence>
<dbReference type="STRING" id="1202768.SAMN05216285_1296"/>
<feature type="compositionally biased region" description="Basic and acidic residues" evidence="1">
    <location>
        <begin position="24"/>
        <end position="34"/>
    </location>
</feature>
<dbReference type="InterPro" id="IPR055969">
    <property type="entry name" value="DUF7547"/>
</dbReference>
<feature type="region of interest" description="Disordered" evidence="1">
    <location>
        <begin position="24"/>
        <end position="44"/>
    </location>
</feature>
<gene>
    <name evidence="2" type="ORF">SAMN05216285_1296</name>
</gene>
<feature type="compositionally biased region" description="Acidic residues" evidence="1">
    <location>
        <begin position="175"/>
        <end position="213"/>
    </location>
</feature>